<feature type="domain" description="DUF7025" evidence="2">
    <location>
        <begin position="160"/>
        <end position="250"/>
    </location>
</feature>
<evidence type="ECO:0000313" key="4">
    <source>
        <dbReference type="Proteomes" id="UP001433268"/>
    </source>
</evidence>
<dbReference type="PANTHER" id="PTHR46411:SF3">
    <property type="entry name" value="AAA+ ATPASE DOMAIN-CONTAINING PROTEIN"/>
    <property type="match status" value="1"/>
</dbReference>
<organism evidence="3 4">
    <name type="scientific">Apiospora hydei</name>
    <dbReference type="NCBI Taxonomy" id="1337664"/>
    <lineage>
        <taxon>Eukaryota</taxon>
        <taxon>Fungi</taxon>
        <taxon>Dikarya</taxon>
        <taxon>Ascomycota</taxon>
        <taxon>Pezizomycotina</taxon>
        <taxon>Sordariomycetes</taxon>
        <taxon>Xylariomycetidae</taxon>
        <taxon>Amphisphaeriales</taxon>
        <taxon>Apiosporaceae</taxon>
        <taxon>Apiospora</taxon>
    </lineage>
</organism>
<name>A0ABR1WWR0_9PEZI</name>
<dbReference type="SUPFAM" id="SSF52540">
    <property type="entry name" value="P-loop containing nucleoside triphosphate hydrolases"/>
    <property type="match status" value="1"/>
</dbReference>
<dbReference type="Proteomes" id="UP001433268">
    <property type="component" value="Unassembled WGS sequence"/>
</dbReference>
<feature type="domain" description="ATPase AAA-type core" evidence="1">
    <location>
        <begin position="477"/>
        <end position="500"/>
    </location>
</feature>
<dbReference type="EMBL" id="JAQQWN010000004">
    <property type="protein sequence ID" value="KAK8087582.1"/>
    <property type="molecule type" value="Genomic_DNA"/>
</dbReference>
<keyword evidence="4" id="KW-1185">Reference proteome</keyword>
<dbReference type="RefSeq" id="XP_066670476.1">
    <property type="nucleotide sequence ID" value="XM_066806858.1"/>
</dbReference>
<dbReference type="InterPro" id="IPR027417">
    <property type="entry name" value="P-loop_NTPase"/>
</dbReference>
<dbReference type="PANTHER" id="PTHR46411">
    <property type="entry name" value="FAMILY ATPASE, PUTATIVE-RELATED"/>
    <property type="match status" value="1"/>
</dbReference>
<gene>
    <name evidence="3" type="ORF">PG997_002543</name>
</gene>
<sequence length="501" mass="56114">MDFGVDPYDRYDPYDDESCLTSSTECLAIVKYLYARRDRVDWSEYSNASKELADLEQRMTKFNIVHRKKQSRDYKWSTFSITIRGRPLETLAVVLAGYPGIDTTRGVLELSAPYKPVLHRWEALKKYRDTTDNAGRREDASLLINVFDGAMAASGEVLSKLYKTGTIAHDKLDLVFAPGDIVVMKSAGVTSAHYLRSFTSTHAGTLWAADVECIDWNGSYFGFRSVIGGISAYDGEQPIASLPICPLKWCPDKRTLFDTLVARGRKFEALRGYHFKYYDGVGHLNWDASGVEVEGSDISIRGRVVVDAHAFYECQAGIGKPGWPDLDRRVPMFAQQPPQQQRAPDLGRPYRNQGIPVPGASGPIEHGHHPGLFRPQDVKVRPQDVKVRRNVVDQPPLTDEQCMVTHTHVKGMSIDTRQWSVFYVDDLTDIDWRSEIFQRLVLPDGIKEMTLTAVKHKQTADIDVDVVPGKGRGMLLLTFGPPGTGKTMTAEAVAEECRVPL</sequence>
<dbReference type="Pfam" id="PF22942">
    <property type="entry name" value="DUF7025"/>
    <property type="match status" value="1"/>
</dbReference>
<evidence type="ECO:0000313" key="3">
    <source>
        <dbReference type="EMBL" id="KAK8087582.1"/>
    </source>
</evidence>
<dbReference type="Pfam" id="PF00004">
    <property type="entry name" value="AAA"/>
    <property type="match status" value="1"/>
</dbReference>
<reference evidence="3 4" key="1">
    <citation type="submission" date="2023-01" db="EMBL/GenBank/DDBJ databases">
        <title>Analysis of 21 Apiospora genomes using comparative genomics revels a genus with tremendous synthesis potential of carbohydrate active enzymes and secondary metabolites.</title>
        <authorList>
            <person name="Sorensen T."/>
        </authorList>
    </citation>
    <scope>NUCLEOTIDE SEQUENCE [LARGE SCALE GENOMIC DNA]</scope>
    <source>
        <strain evidence="3 4">CBS 114990</strain>
    </source>
</reference>
<keyword evidence="3" id="KW-0378">Hydrolase</keyword>
<dbReference type="InterPro" id="IPR054289">
    <property type="entry name" value="DUF7025"/>
</dbReference>
<comment type="caution">
    <text evidence="3">The sequence shown here is derived from an EMBL/GenBank/DDBJ whole genome shotgun (WGS) entry which is preliminary data.</text>
</comment>
<evidence type="ECO:0000259" key="1">
    <source>
        <dbReference type="Pfam" id="PF00004"/>
    </source>
</evidence>
<dbReference type="InterPro" id="IPR003959">
    <property type="entry name" value="ATPase_AAA_core"/>
</dbReference>
<evidence type="ECO:0000259" key="2">
    <source>
        <dbReference type="Pfam" id="PF22942"/>
    </source>
</evidence>
<proteinExistence type="predicted"/>
<accession>A0ABR1WWR0</accession>
<dbReference type="GeneID" id="92039918"/>
<dbReference type="Gene3D" id="3.40.50.300">
    <property type="entry name" value="P-loop containing nucleotide triphosphate hydrolases"/>
    <property type="match status" value="1"/>
</dbReference>
<dbReference type="GO" id="GO:0016787">
    <property type="term" value="F:hydrolase activity"/>
    <property type="evidence" value="ECO:0007669"/>
    <property type="project" value="UniProtKB-KW"/>
</dbReference>
<protein>
    <submittedName>
        <fullName evidence="3">P-loop containing nucleoside triphosphate hydrolase protein</fullName>
    </submittedName>
</protein>